<dbReference type="SUPFAM" id="SSF53850">
    <property type="entry name" value="Periplasmic binding protein-like II"/>
    <property type="match status" value="1"/>
</dbReference>
<evidence type="ECO:0000256" key="1">
    <source>
        <dbReference type="ARBA" id="ARBA00005695"/>
    </source>
</evidence>
<dbReference type="PIRSF" id="PIRSF002741">
    <property type="entry name" value="MppA"/>
    <property type="match status" value="1"/>
</dbReference>
<evidence type="ECO:0000259" key="4">
    <source>
        <dbReference type="Pfam" id="PF00496"/>
    </source>
</evidence>
<keyword evidence="6" id="KW-1185">Reference proteome</keyword>
<evidence type="ECO:0000313" key="6">
    <source>
        <dbReference type="Proteomes" id="UP000196138"/>
    </source>
</evidence>
<dbReference type="Pfam" id="PF00496">
    <property type="entry name" value="SBP_bac_5"/>
    <property type="match status" value="1"/>
</dbReference>
<dbReference type="PROSITE" id="PS01040">
    <property type="entry name" value="SBP_BACTERIAL_5"/>
    <property type="match status" value="1"/>
</dbReference>
<dbReference type="InterPro" id="IPR023765">
    <property type="entry name" value="SBP_5_CS"/>
</dbReference>
<gene>
    <name evidence="5" type="ORF">CCO03_13420</name>
</gene>
<sequence>MTFWRPPMIQRPLAVLALLASFTAHANPVTLSVALSQDPPSLDPLRIGSYTERQFAMPVYEALFAINPQGQPVPHLATSYTVSDDLKTWRFTLRDGVKFHDGTPLDAAAVVANLARAKDPANRCRCTAEMETIAGFKAIDGKTVEITLNQPNAVLPVALAGSVGTMASPTAFKADPASLANKPVGTGPFRFVEWIKNSRYVLEKNPDYWQQGKPQIDRLVLRGMQNTEPREAAFKSGQVDIVLQPSRNFIAQEQRTKTSVVYATSGPGTEGVYFNGTKPPLDDLNVRKAVAHALDRDLLVKTLGFGLPTLAYSPFGPTLKVAQPIQDYPAYDPAKAKALVAAYGKPVQFKFIVTNRPETRLLGQSIQQMLQKVGMQVELVPLDENRMIQSMVTKDFEASAFKYSGASDPHYNVYAFYYSKRKSPSQYGSFVNARVDALIEQGMSTRDPATRAAVYSELAKVLATDVMPIAYTYNSLDLTAMKKNVKGYTHHADALVRFGDLRKE</sequence>
<dbReference type="Proteomes" id="UP000196138">
    <property type="component" value="Chromosome"/>
</dbReference>
<dbReference type="GO" id="GO:1904680">
    <property type="term" value="F:peptide transmembrane transporter activity"/>
    <property type="evidence" value="ECO:0007669"/>
    <property type="project" value="TreeGrafter"/>
</dbReference>
<feature type="chain" id="PRO_5012146431" description="Solute-binding protein family 5 domain-containing protein" evidence="3">
    <location>
        <begin position="27"/>
        <end position="504"/>
    </location>
</feature>
<dbReference type="AlphaFoldDB" id="A0A1Y0EPI7"/>
<protein>
    <recommendedName>
        <fullName evidence="4">Solute-binding protein family 5 domain-containing protein</fullName>
    </recommendedName>
</protein>
<dbReference type="Gene3D" id="3.90.76.10">
    <property type="entry name" value="Dipeptide-binding Protein, Domain 1"/>
    <property type="match status" value="1"/>
</dbReference>
<dbReference type="KEGG" id="cser:CCO03_13420"/>
<evidence type="ECO:0000256" key="3">
    <source>
        <dbReference type="SAM" id="SignalP"/>
    </source>
</evidence>
<dbReference type="InterPro" id="IPR030678">
    <property type="entry name" value="Peptide/Ni-bd"/>
</dbReference>
<evidence type="ECO:0000256" key="2">
    <source>
        <dbReference type="ARBA" id="ARBA00022729"/>
    </source>
</evidence>
<organism evidence="5 6">
    <name type="scientific">Comamonas serinivorans</name>
    <dbReference type="NCBI Taxonomy" id="1082851"/>
    <lineage>
        <taxon>Bacteria</taxon>
        <taxon>Pseudomonadati</taxon>
        <taxon>Pseudomonadota</taxon>
        <taxon>Betaproteobacteria</taxon>
        <taxon>Burkholderiales</taxon>
        <taxon>Comamonadaceae</taxon>
        <taxon>Comamonas</taxon>
    </lineage>
</organism>
<dbReference type="Gene3D" id="3.40.190.10">
    <property type="entry name" value="Periplasmic binding protein-like II"/>
    <property type="match status" value="1"/>
</dbReference>
<proteinExistence type="inferred from homology"/>
<reference evidence="5 6" key="1">
    <citation type="submission" date="2017-05" db="EMBL/GenBank/DDBJ databases">
        <authorList>
            <person name="Song R."/>
            <person name="Chenine A.L."/>
            <person name="Ruprecht R.M."/>
        </authorList>
    </citation>
    <scope>NUCLEOTIDE SEQUENCE [LARGE SCALE GENOMIC DNA]</scope>
    <source>
        <strain evidence="5 6">DSM 26136</strain>
    </source>
</reference>
<dbReference type="Gene3D" id="3.10.105.10">
    <property type="entry name" value="Dipeptide-binding Protein, Domain 3"/>
    <property type="match status" value="1"/>
</dbReference>
<dbReference type="EMBL" id="CP021455">
    <property type="protein sequence ID" value="ARU05547.1"/>
    <property type="molecule type" value="Genomic_DNA"/>
</dbReference>
<dbReference type="InterPro" id="IPR000914">
    <property type="entry name" value="SBP_5_dom"/>
</dbReference>
<dbReference type="GO" id="GO:0015833">
    <property type="term" value="P:peptide transport"/>
    <property type="evidence" value="ECO:0007669"/>
    <property type="project" value="TreeGrafter"/>
</dbReference>
<name>A0A1Y0EPI7_9BURK</name>
<dbReference type="PANTHER" id="PTHR30290">
    <property type="entry name" value="PERIPLASMIC BINDING COMPONENT OF ABC TRANSPORTER"/>
    <property type="match status" value="1"/>
</dbReference>
<keyword evidence="2 3" id="KW-0732">Signal</keyword>
<dbReference type="GO" id="GO:0030288">
    <property type="term" value="C:outer membrane-bounded periplasmic space"/>
    <property type="evidence" value="ECO:0007669"/>
    <property type="project" value="UniProtKB-ARBA"/>
</dbReference>
<evidence type="ECO:0000313" key="5">
    <source>
        <dbReference type="EMBL" id="ARU05547.1"/>
    </source>
</evidence>
<dbReference type="GO" id="GO:0043190">
    <property type="term" value="C:ATP-binding cassette (ABC) transporter complex"/>
    <property type="evidence" value="ECO:0007669"/>
    <property type="project" value="InterPro"/>
</dbReference>
<comment type="similarity">
    <text evidence="1">Belongs to the bacterial solute-binding protein 5 family.</text>
</comment>
<dbReference type="InterPro" id="IPR039424">
    <property type="entry name" value="SBP_5"/>
</dbReference>
<feature type="signal peptide" evidence="3">
    <location>
        <begin position="1"/>
        <end position="26"/>
    </location>
</feature>
<dbReference type="PANTHER" id="PTHR30290:SF38">
    <property type="entry name" value="D,D-DIPEPTIDE-BINDING PERIPLASMIC PROTEIN DDPA-RELATED"/>
    <property type="match status" value="1"/>
</dbReference>
<accession>A0A1Y0EPI7</accession>
<feature type="domain" description="Solute-binding protein family 5" evidence="4">
    <location>
        <begin position="71"/>
        <end position="422"/>
    </location>
</feature>